<evidence type="ECO:0000313" key="1">
    <source>
        <dbReference type="EMBL" id="KER29047.1"/>
    </source>
</evidence>
<proteinExistence type="predicted"/>
<evidence type="ECO:0000313" key="2">
    <source>
        <dbReference type="Proteomes" id="UP000054324"/>
    </source>
</evidence>
<dbReference type="GeneID" id="20318420"/>
<sequence length="79" mass="8755">MQRLKHNIPVFTGKPGIESATWVPRPPTCCSIRCGVTVKAVCPVSHLVVQTCRIFTEEANGPPPWIGFDVVSLEHNMRN</sequence>
<dbReference type="AlphaFoldDB" id="A0A074ZT87"/>
<protein>
    <submittedName>
        <fullName evidence="1">Uncharacterized protein</fullName>
    </submittedName>
</protein>
<accession>A0A074ZT87</accession>
<reference evidence="1 2" key="1">
    <citation type="submission" date="2013-11" db="EMBL/GenBank/DDBJ databases">
        <title>Opisthorchis viverrini - life in the bile duct.</title>
        <authorList>
            <person name="Young N.D."/>
            <person name="Nagarajan N."/>
            <person name="Lin S.J."/>
            <person name="Korhonen P.K."/>
            <person name="Jex A.R."/>
            <person name="Hall R.S."/>
            <person name="Safavi-Hemami H."/>
            <person name="Kaewkong W."/>
            <person name="Bertrand D."/>
            <person name="Gao S."/>
            <person name="Seet Q."/>
            <person name="Wongkham S."/>
            <person name="Teh B.T."/>
            <person name="Wongkham C."/>
            <person name="Intapan P.M."/>
            <person name="Maleewong W."/>
            <person name="Yang X."/>
            <person name="Hu M."/>
            <person name="Wang Z."/>
            <person name="Hofmann A."/>
            <person name="Sternberg P.W."/>
            <person name="Tan P."/>
            <person name="Wang J."/>
            <person name="Gasser R.B."/>
        </authorList>
    </citation>
    <scope>NUCLEOTIDE SEQUENCE [LARGE SCALE GENOMIC DNA]</scope>
</reference>
<name>A0A074ZT87_OPIVI</name>
<dbReference type="OrthoDB" id="446244at2759"/>
<organism evidence="1 2">
    <name type="scientific">Opisthorchis viverrini</name>
    <name type="common">Southeast Asian liver fluke</name>
    <dbReference type="NCBI Taxonomy" id="6198"/>
    <lineage>
        <taxon>Eukaryota</taxon>
        <taxon>Metazoa</taxon>
        <taxon>Spiralia</taxon>
        <taxon>Lophotrochozoa</taxon>
        <taxon>Platyhelminthes</taxon>
        <taxon>Trematoda</taxon>
        <taxon>Digenea</taxon>
        <taxon>Opisthorchiida</taxon>
        <taxon>Opisthorchiata</taxon>
        <taxon>Opisthorchiidae</taxon>
        <taxon>Opisthorchis</taxon>
    </lineage>
</organism>
<gene>
    <name evidence="1" type="ORF">T265_04234</name>
</gene>
<keyword evidence="2" id="KW-1185">Reference proteome</keyword>
<dbReference type="Proteomes" id="UP000054324">
    <property type="component" value="Unassembled WGS sequence"/>
</dbReference>
<dbReference type="CTD" id="20318420"/>
<dbReference type="RefSeq" id="XP_009167191.1">
    <property type="nucleotide sequence ID" value="XM_009168927.1"/>
</dbReference>
<dbReference type="STRING" id="6198.A0A074ZT87"/>
<dbReference type="EMBL" id="KL596686">
    <property type="protein sequence ID" value="KER29047.1"/>
    <property type="molecule type" value="Genomic_DNA"/>
</dbReference>
<dbReference type="KEGG" id="ovi:T265_04234"/>